<dbReference type="GO" id="GO:0046872">
    <property type="term" value="F:metal ion binding"/>
    <property type="evidence" value="ECO:0007669"/>
    <property type="project" value="UniProtKB-KW"/>
</dbReference>
<comment type="caution">
    <text evidence="12">The sequence shown here is derived from an EMBL/GenBank/DDBJ whole genome shotgun (WGS) entry which is preliminary data.</text>
</comment>
<evidence type="ECO:0000256" key="4">
    <source>
        <dbReference type="ARBA" id="ARBA00022989"/>
    </source>
</evidence>
<dbReference type="GO" id="GO:0140114">
    <property type="term" value="P:cellular detoxification of fluoride"/>
    <property type="evidence" value="ECO:0007669"/>
    <property type="project" value="UniProtKB-UniRule"/>
</dbReference>
<evidence type="ECO:0000256" key="11">
    <source>
        <dbReference type="SAM" id="MobiDB-lite"/>
    </source>
</evidence>
<dbReference type="STRING" id="1220583.GOACH_03_04740"/>
<dbReference type="RefSeq" id="WP_005170830.1">
    <property type="nucleotide sequence ID" value="NZ_BANR01000003.1"/>
</dbReference>
<dbReference type="NCBIfam" id="TIGR00494">
    <property type="entry name" value="crcB"/>
    <property type="match status" value="1"/>
</dbReference>
<dbReference type="GO" id="GO:0062054">
    <property type="term" value="F:fluoride channel activity"/>
    <property type="evidence" value="ECO:0007669"/>
    <property type="project" value="UniProtKB-UniRule"/>
</dbReference>
<evidence type="ECO:0000256" key="8">
    <source>
        <dbReference type="ARBA" id="ARBA00035585"/>
    </source>
</evidence>
<keyword evidence="4 10" id="KW-1133">Transmembrane helix</keyword>
<evidence type="ECO:0000256" key="9">
    <source>
        <dbReference type="ARBA" id="ARBA00049940"/>
    </source>
</evidence>
<protein>
    <recommendedName>
        <fullName evidence="10">Fluoride-specific ion channel FluC</fullName>
    </recommendedName>
</protein>
<keyword evidence="2 10" id="KW-1003">Cell membrane</keyword>
<name>L7KID7_9ACTN</name>
<gene>
    <name evidence="10 12" type="primary">crcB</name>
    <name evidence="10" type="synonym">fluC</name>
    <name evidence="12" type="ORF">GOACH_03_04740</name>
</gene>
<dbReference type="PANTHER" id="PTHR28259">
    <property type="entry name" value="FLUORIDE EXPORT PROTEIN 1-RELATED"/>
    <property type="match status" value="1"/>
</dbReference>
<evidence type="ECO:0000256" key="1">
    <source>
        <dbReference type="ARBA" id="ARBA00004651"/>
    </source>
</evidence>
<dbReference type="EMBL" id="BANR01000003">
    <property type="protein sequence ID" value="GAC47453.1"/>
    <property type="molecule type" value="Genomic_DNA"/>
</dbReference>
<dbReference type="InterPro" id="IPR003691">
    <property type="entry name" value="FluC"/>
</dbReference>
<keyword evidence="13" id="KW-1185">Reference proteome</keyword>
<feature type="transmembrane region" description="Helical" evidence="10">
    <location>
        <begin position="128"/>
        <end position="153"/>
    </location>
</feature>
<keyword evidence="5 10" id="KW-0472">Membrane</keyword>
<proteinExistence type="inferred from homology"/>
<comment type="activity regulation">
    <text evidence="10">Na(+) is not transported, but it plays an essential structural role and its presence is essential for fluoride channel function.</text>
</comment>
<comment type="subcellular location">
    <subcellularLocation>
        <location evidence="1 10">Cell membrane</location>
        <topology evidence="1 10">Multi-pass membrane protein</topology>
    </subcellularLocation>
</comment>
<feature type="region of interest" description="Disordered" evidence="11">
    <location>
        <begin position="1"/>
        <end position="22"/>
    </location>
</feature>
<sequence length="164" mass="16916">MGDQRGDSADDASNPIDPDSPGSRPLHLQLGAIGLVFLGGLAGTGLRYLIEEAFPTRGTAWPWATFGINIAGAFILGALLEVLALAGSDAGWRRKVRVCAGTGFCGAFTTYSTFALETTQLGRHGAPVVAVTYAAVSVILGVVAAWAGIVVAGDVARRRKGKMS</sequence>
<comment type="function">
    <text evidence="9 10">Fluoride-specific ion channel. Important for reducing fluoride concentration in the cell, thus reducing its toxicity.</text>
</comment>
<feature type="binding site" evidence="10">
    <location>
        <position position="109"/>
    </location>
    <ligand>
        <name>Na(+)</name>
        <dbReference type="ChEBI" id="CHEBI:29101"/>
        <note>structural</note>
    </ligand>
</feature>
<keyword evidence="10" id="KW-0915">Sodium</keyword>
<comment type="similarity">
    <text evidence="7 10">Belongs to the fluoride channel Fluc/FEX (TC 1.A.43) family.</text>
</comment>
<evidence type="ECO:0000256" key="3">
    <source>
        <dbReference type="ARBA" id="ARBA00022692"/>
    </source>
</evidence>
<dbReference type="eggNOG" id="COG0239">
    <property type="taxonomic scope" value="Bacteria"/>
</dbReference>
<dbReference type="PANTHER" id="PTHR28259:SF1">
    <property type="entry name" value="FLUORIDE EXPORT PROTEIN 1-RELATED"/>
    <property type="match status" value="1"/>
</dbReference>
<evidence type="ECO:0000313" key="12">
    <source>
        <dbReference type="EMBL" id="GAC47453.1"/>
    </source>
</evidence>
<dbReference type="Pfam" id="PF02537">
    <property type="entry name" value="CRCB"/>
    <property type="match status" value="1"/>
</dbReference>
<accession>L7KID7</accession>
<keyword evidence="10" id="KW-0406">Ion transport</keyword>
<keyword evidence="6 10" id="KW-0407">Ion channel</keyword>
<dbReference type="GO" id="GO:0005886">
    <property type="term" value="C:plasma membrane"/>
    <property type="evidence" value="ECO:0007669"/>
    <property type="project" value="UniProtKB-SubCell"/>
</dbReference>
<dbReference type="Proteomes" id="UP000010988">
    <property type="component" value="Unassembled WGS sequence"/>
</dbReference>
<feature type="transmembrane region" description="Helical" evidence="10">
    <location>
        <begin position="30"/>
        <end position="50"/>
    </location>
</feature>
<keyword evidence="10" id="KW-0813">Transport</keyword>
<comment type="catalytic activity">
    <reaction evidence="8">
        <text>fluoride(in) = fluoride(out)</text>
        <dbReference type="Rhea" id="RHEA:76159"/>
        <dbReference type="ChEBI" id="CHEBI:17051"/>
    </reaction>
    <physiologicalReaction direction="left-to-right" evidence="8">
        <dbReference type="Rhea" id="RHEA:76160"/>
    </physiologicalReaction>
</comment>
<organism evidence="12 13">
    <name type="scientific">Gordonia aichiensis NBRC 108223</name>
    <dbReference type="NCBI Taxonomy" id="1220583"/>
    <lineage>
        <taxon>Bacteria</taxon>
        <taxon>Bacillati</taxon>
        <taxon>Actinomycetota</taxon>
        <taxon>Actinomycetes</taxon>
        <taxon>Mycobacteriales</taxon>
        <taxon>Gordoniaceae</taxon>
        <taxon>Gordonia</taxon>
    </lineage>
</organism>
<keyword evidence="10" id="KW-0479">Metal-binding</keyword>
<evidence type="ECO:0000256" key="5">
    <source>
        <dbReference type="ARBA" id="ARBA00023136"/>
    </source>
</evidence>
<feature type="transmembrane region" description="Helical" evidence="10">
    <location>
        <begin position="62"/>
        <end position="86"/>
    </location>
</feature>
<reference evidence="12 13" key="1">
    <citation type="submission" date="2012-12" db="EMBL/GenBank/DDBJ databases">
        <title>Whole genome shotgun sequence of Gordonia aichiensis NBRC 108223.</title>
        <authorList>
            <person name="Isaki-Nakamura S."/>
            <person name="Hosoyama A."/>
            <person name="Tsuchikane K."/>
            <person name="Ando Y."/>
            <person name="Baba S."/>
            <person name="Ohji S."/>
            <person name="Hamada M."/>
            <person name="Tamura T."/>
            <person name="Yamazoe A."/>
            <person name="Yamazaki S."/>
            <person name="Fujita N."/>
        </authorList>
    </citation>
    <scope>NUCLEOTIDE SEQUENCE [LARGE SCALE GENOMIC DNA]</scope>
    <source>
        <strain evidence="12 13">NBRC 108223</strain>
    </source>
</reference>
<feature type="binding site" evidence="10">
    <location>
        <position position="106"/>
    </location>
    <ligand>
        <name>Na(+)</name>
        <dbReference type="ChEBI" id="CHEBI:29101"/>
        <note>structural</note>
    </ligand>
</feature>
<keyword evidence="3 10" id="KW-0812">Transmembrane</keyword>
<dbReference type="HAMAP" id="MF_00454">
    <property type="entry name" value="FluC"/>
    <property type="match status" value="1"/>
</dbReference>
<dbReference type="AlphaFoldDB" id="L7KID7"/>
<evidence type="ECO:0000256" key="7">
    <source>
        <dbReference type="ARBA" id="ARBA00035120"/>
    </source>
</evidence>
<evidence type="ECO:0000313" key="13">
    <source>
        <dbReference type="Proteomes" id="UP000010988"/>
    </source>
</evidence>
<evidence type="ECO:0000256" key="10">
    <source>
        <dbReference type="HAMAP-Rule" id="MF_00454"/>
    </source>
</evidence>
<evidence type="ECO:0000256" key="6">
    <source>
        <dbReference type="ARBA" id="ARBA00023303"/>
    </source>
</evidence>
<evidence type="ECO:0000256" key="2">
    <source>
        <dbReference type="ARBA" id="ARBA00022475"/>
    </source>
</evidence>